<evidence type="ECO:0000313" key="3">
    <source>
        <dbReference type="Proteomes" id="UP000502248"/>
    </source>
</evidence>
<name>A0A7Z2ZPM7_9BACL</name>
<dbReference type="RefSeq" id="WP_169283326.1">
    <property type="nucleotide sequence ID" value="NZ_CP051680.1"/>
</dbReference>
<dbReference type="Proteomes" id="UP000502248">
    <property type="component" value="Chromosome"/>
</dbReference>
<evidence type="ECO:0000256" key="1">
    <source>
        <dbReference type="SAM" id="Phobius"/>
    </source>
</evidence>
<evidence type="ECO:0000313" key="2">
    <source>
        <dbReference type="EMBL" id="QJD87080.1"/>
    </source>
</evidence>
<sequence length="174" mass="18147">MTKSYFAKTVIGTTAILMLTGMTGTIFKDRINIAHAMDTVPIALNNSPTGDQAAVSASTIELFGVFNPNHLYLSNGTVSISATAGSVTVTATTTAGGLVDSIGITFYLQKLNGGTWENVGSGTATGGNNAVTYSNTFSKSVTAGTTYRARTVHWVSENGVYEEGERFSNSIVGK</sequence>
<proteinExistence type="predicted"/>
<dbReference type="AlphaFoldDB" id="A0A7Z2ZPM7"/>
<dbReference type="EMBL" id="CP051680">
    <property type="protein sequence ID" value="QJD87080.1"/>
    <property type="molecule type" value="Genomic_DNA"/>
</dbReference>
<keyword evidence="1" id="KW-0472">Membrane</keyword>
<feature type="transmembrane region" description="Helical" evidence="1">
    <location>
        <begin position="6"/>
        <end position="27"/>
    </location>
</feature>
<keyword evidence="3" id="KW-1185">Reference proteome</keyword>
<keyword evidence="1" id="KW-0812">Transmembrane</keyword>
<dbReference type="KEGG" id="cheb:HH215_30495"/>
<protein>
    <submittedName>
        <fullName evidence="2">Uncharacterized protein</fullName>
    </submittedName>
</protein>
<reference evidence="2 3" key="1">
    <citation type="submission" date="2020-04" db="EMBL/GenBank/DDBJ databases">
        <title>Genome sequencing of novel species.</title>
        <authorList>
            <person name="Heo J."/>
            <person name="Kim S.-J."/>
            <person name="Kim J.-S."/>
            <person name="Hong S.-B."/>
            <person name="Kwon S.-W."/>
        </authorList>
    </citation>
    <scope>NUCLEOTIDE SEQUENCE [LARGE SCALE GENOMIC DNA]</scope>
    <source>
        <strain evidence="2 3">MFER-1</strain>
    </source>
</reference>
<accession>A0A7Z2ZPM7</accession>
<keyword evidence="1" id="KW-1133">Transmembrane helix</keyword>
<organism evidence="2 3">
    <name type="scientific">Cohnella herbarum</name>
    <dbReference type="NCBI Taxonomy" id="2728023"/>
    <lineage>
        <taxon>Bacteria</taxon>
        <taxon>Bacillati</taxon>
        <taxon>Bacillota</taxon>
        <taxon>Bacilli</taxon>
        <taxon>Bacillales</taxon>
        <taxon>Paenibacillaceae</taxon>
        <taxon>Cohnella</taxon>
    </lineage>
</organism>
<gene>
    <name evidence="2" type="ORF">HH215_30495</name>
</gene>